<gene>
    <name evidence="2" type="ORF">BCR35DRAFT_260848</name>
</gene>
<protein>
    <submittedName>
        <fullName evidence="2">CAP domain-containing protein</fullName>
    </submittedName>
</protein>
<proteinExistence type="predicted"/>
<dbReference type="InParanoid" id="A0A1Y2G4Y9"/>
<keyword evidence="3" id="KW-1185">Reference proteome</keyword>
<dbReference type="OrthoDB" id="337038at2759"/>
<dbReference type="Gene3D" id="3.40.33.10">
    <property type="entry name" value="CAP"/>
    <property type="match status" value="1"/>
</dbReference>
<dbReference type="SUPFAM" id="SSF55797">
    <property type="entry name" value="PR-1-like"/>
    <property type="match status" value="1"/>
</dbReference>
<evidence type="ECO:0000313" key="2">
    <source>
        <dbReference type="EMBL" id="ORY91572.1"/>
    </source>
</evidence>
<comment type="caution">
    <text evidence="2">The sequence shown here is derived from an EMBL/GenBank/DDBJ whole genome shotgun (WGS) entry which is preliminary data.</text>
</comment>
<feature type="domain" description="SCP" evidence="1">
    <location>
        <begin position="1"/>
        <end position="124"/>
    </location>
</feature>
<dbReference type="EMBL" id="MCGR01000002">
    <property type="protein sequence ID" value="ORY91572.1"/>
    <property type="molecule type" value="Genomic_DNA"/>
</dbReference>
<feature type="non-terminal residue" evidence="2">
    <location>
        <position position="1"/>
    </location>
</feature>
<evidence type="ECO:0000259" key="1">
    <source>
        <dbReference type="SMART" id="SM00198"/>
    </source>
</evidence>
<dbReference type="InterPro" id="IPR001283">
    <property type="entry name" value="CRISP-related"/>
</dbReference>
<sequence length="134" mass="14400">LKSHNAARAEYGAGALTWDGDLVSLAQKWAKGCVWAHGGANGAGQNLAMFSGKDSTIDQAVDMWMNEAGDYDASNPIYSHFTQVVWEATTKLGCAVHYCPTIQGLSYGGNFFVCNYLSAGNVPGEFVRSVDLER</sequence>
<dbReference type="PRINTS" id="PR00837">
    <property type="entry name" value="V5TPXLIKE"/>
</dbReference>
<dbReference type="Pfam" id="PF00188">
    <property type="entry name" value="CAP"/>
    <property type="match status" value="1"/>
</dbReference>
<dbReference type="SMART" id="SM00198">
    <property type="entry name" value="SCP"/>
    <property type="match status" value="1"/>
</dbReference>
<dbReference type="PANTHER" id="PTHR10334">
    <property type="entry name" value="CYSTEINE-RICH SECRETORY PROTEIN-RELATED"/>
    <property type="match status" value="1"/>
</dbReference>
<organism evidence="2 3">
    <name type="scientific">Leucosporidium creatinivorum</name>
    <dbReference type="NCBI Taxonomy" id="106004"/>
    <lineage>
        <taxon>Eukaryota</taxon>
        <taxon>Fungi</taxon>
        <taxon>Dikarya</taxon>
        <taxon>Basidiomycota</taxon>
        <taxon>Pucciniomycotina</taxon>
        <taxon>Microbotryomycetes</taxon>
        <taxon>Leucosporidiales</taxon>
        <taxon>Leucosporidium</taxon>
    </lineage>
</organism>
<evidence type="ECO:0000313" key="3">
    <source>
        <dbReference type="Proteomes" id="UP000193467"/>
    </source>
</evidence>
<dbReference type="AlphaFoldDB" id="A0A1Y2G4Y9"/>
<accession>A0A1Y2G4Y9</accession>
<dbReference type="STRING" id="106004.A0A1Y2G4Y9"/>
<dbReference type="InterPro" id="IPR035940">
    <property type="entry name" value="CAP_sf"/>
</dbReference>
<dbReference type="Proteomes" id="UP000193467">
    <property type="component" value="Unassembled WGS sequence"/>
</dbReference>
<reference evidence="2 3" key="1">
    <citation type="submission" date="2016-07" db="EMBL/GenBank/DDBJ databases">
        <title>Pervasive Adenine N6-methylation of Active Genes in Fungi.</title>
        <authorList>
            <consortium name="DOE Joint Genome Institute"/>
            <person name="Mondo S.J."/>
            <person name="Dannebaum R.O."/>
            <person name="Kuo R.C."/>
            <person name="Labutti K."/>
            <person name="Haridas S."/>
            <person name="Kuo A."/>
            <person name="Salamov A."/>
            <person name="Ahrendt S.R."/>
            <person name="Lipzen A."/>
            <person name="Sullivan W."/>
            <person name="Andreopoulos W.B."/>
            <person name="Clum A."/>
            <person name="Lindquist E."/>
            <person name="Daum C."/>
            <person name="Ramamoorthy G.K."/>
            <person name="Gryganskyi A."/>
            <person name="Culley D."/>
            <person name="Magnuson J.K."/>
            <person name="James T.Y."/>
            <person name="O'Malley M.A."/>
            <person name="Stajich J.E."/>
            <person name="Spatafora J.W."/>
            <person name="Visel A."/>
            <person name="Grigoriev I.V."/>
        </authorList>
    </citation>
    <scope>NUCLEOTIDE SEQUENCE [LARGE SCALE GENOMIC DNA]</scope>
    <source>
        <strain evidence="2 3">62-1032</strain>
    </source>
</reference>
<name>A0A1Y2G4Y9_9BASI</name>
<dbReference type="InterPro" id="IPR014044">
    <property type="entry name" value="CAP_dom"/>
</dbReference>